<dbReference type="PANTHER" id="PTHR12482:SF41">
    <property type="entry name" value="ALPHA_BETA-HYDROLASES SUPERFAMILY PROTEIN"/>
    <property type="match status" value="1"/>
</dbReference>
<reference evidence="3" key="1">
    <citation type="submission" date="2025-08" db="UniProtKB">
        <authorList>
            <consortium name="RefSeq"/>
        </authorList>
    </citation>
    <scope>IDENTIFICATION</scope>
</reference>
<evidence type="ECO:0000313" key="3">
    <source>
        <dbReference type="RefSeq" id="XP_010245624.1"/>
    </source>
</evidence>
<dbReference type="Pfam" id="PF05057">
    <property type="entry name" value="DUF676"/>
    <property type="match status" value="1"/>
</dbReference>
<dbReference type="RefSeq" id="XP_010245624.1">
    <property type="nucleotide sequence ID" value="XM_010247322.2"/>
</dbReference>
<keyword evidence="2" id="KW-1185">Reference proteome</keyword>
<dbReference type="OMA" id="DIIVHCS"/>
<dbReference type="InterPro" id="IPR029058">
    <property type="entry name" value="AB_hydrolase_fold"/>
</dbReference>
<evidence type="ECO:0000256" key="1">
    <source>
        <dbReference type="SAM" id="MobiDB-lite"/>
    </source>
</evidence>
<dbReference type="eggNOG" id="KOG4372">
    <property type="taxonomic scope" value="Eukaryota"/>
</dbReference>
<organism evidence="2 3">
    <name type="scientific">Nelumbo nucifera</name>
    <name type="common">Sacred lotus</name>
    <dbReference type="NCBI Taxonomy" id="4432"/>
    <lineage>
        <taxon>Eukaryota</taxon>
        <taxon>Viridiplantae</taxon>
        <taxon>Streptophyta</taxon>
        <taxon>Embryophyta</taxon>
        <taxon>Tracheophyta</taxon>
        <taxon>Spermatophyta</taxon>
        <taxon>Magnoliopsida</taxon>
        <taxon>Proteales</taxon>
        <taxon>Nelumbonaceae</taxon>
        <taxon>Nelumbo</taxon>
    </lineage>
</organism>
<dbReference type="InterPro" id="IPR007751">
    <property type="entry name" value="DUF676_lipase-like"/>
</dbReference>
<dbReference type="FunFam" id="3.40.50.1820:FF:000216">
    <property type="entry name" value="Alpha/beta-Hydrolases superfamily protein"/>
    <property type="match status" value="1"/>
</dbReference>
<dbReference type="Proteomes" id="UP000189703">
    <property type="component" value="Unplaced"/>
</dbReference>
<accession>A0A1U7Z0U6</accession>
<dbReference type="OrthoDB" id="273452at2759"/>
<feature type="compositionally biased region" description="Basic residues" evidence="1">
    <location>
        <begin position="30"/>
        <end position="43"/>
    </location>
</feature>
<dbReference type="AlphaFoldDB" id="A0A1U7Z0U6"/>
<evidence type="ECO:0000313" key="2">
    <source>
        <dbReference type="Proteomes" id="UP000189703"/>
    </source>
</evidence>
<proteinExistence type="predicted"/>
<dbReference type="GO" id="GO:0006629">
    <property type="term" value="P:lipid metabolic process"/>
    <property type="evidence" value="ECO:0000318"/>
    <property type="project" value="GO_Central"/>
</dbReference>
<dbReference type="SUPFAM" id="SSF53474">
    <property type="entry name" value="alpha/beta-Hydrolases"/>
    <property type="match status" value="1"/>
</dbReference>
<dbReference type="PANTHER" id="PTHR12482">
    <property type="entry name" value="LIPASE ROG1-RELATED-RELATED"/>
    <property type="match status" value="1"/>
</dbReference>
<feature type="region of interest" description="Disordered" evidence="1">
    <location>
        <begin position="1"/>
        <end position="70"/>
    </location>
</feature>
<protein>
    <submittedName>
        <fullName evidence="3">Lipase ROG1 isoform X1</fullName>
    </submittedName>
</protein>
<dbReference type="KEGG" id="nnu:104589123"/>
<gene>
    <name evidence="3" type="primary">LOC104589123</name>
</gene>
<dbReference type="InterPro" id="IPR044294">
    <property type="entry name" value="Lipase-like"/>
</dbReference>
<name>A0A1U7Z0U6_NELNU</name>
<dbReference type="Gene3D" id="3.40.50.1820">
    <property type="entry name" value="alpha/beta hydrolase"/>
    <property type="match status" value="1"/>
</dbReference>
<sequence>MASRELQLHSRSETAQPPEPETSRHESNIAKKKKKNRTKKKSYLPRMGCFRSEHHLNGGPSSVAESGDSGDHRFPTHLVVMVNGIIGSAGNWKYAAKQFRKRYPQDILVHCSACNSSMLTFDGVDTMGERLAEEVQSITRHNPRLQKISFIGHSLGGLVARYAIGRLYEHNLIRQPSEGNGDCTNDGAGTPSLDGKSKGKIAGLEPMNFVTFATPHLGSRGHKQVPIFCGIHIMEKAASHMSWILSRTGKHLFLTDGDNKSPPLLLQMVNDCGDLPFISALQSFRRRVAYANTCFDHLVGGCTSSIRRKNELPKCKHLAGNGKYPHIVNVEEPKTFSPGQEVLSEAVKGCKTIDMEEAMIRGLTKLSWERIDVCFRRSKQRFLAHSTIQVKTYCINSDGADVILHVIDNFLL</sequence>
<feature type="compositionally biased region" description="Basic and acidic residues" evidence="1">
    <location>
        <begin position="1"/>
        <end position="12"/>
    </location>
</feature>
<dbReference type="GeneID" id="104589123"/>